<accession>A0ABZ0HT98</accession>
<evidence type="ECO:0000313" key="3">
    <source>
        <dbReference type="Proteomes" id="UP001626536"/>
    </source>
</evidence>
<proteinExistence type="predicted"/>
<dbReference type="Proteomes" id="UP001626536">
    <property type="component" value="Chromosome"/>
</dbReference>
<dbReference type="NCBIfam" id="TIGR02301">
    <property type="entry name" value="TIGR02301 family protein"/>
    <property type="match status" value="1"/>
</dbReference>
<protein>
    <submittedName>
        <fullName evidence="2">TIGR02301 family protein</fullName>
    </submittedName>
</protein>
<sequence>MNFFRRQTRQEASPGDRRGKTIPDLSLRAISGAIAVALILAPPAQAQQTHKSAHSRPHAKSASAKSAHAKPKSPEAKPAEPPAPGPETPASEPPPPPYEAQVLRLAEILGALSYLDELCGSGDSAEWRARMQALLEAEAKTTFRKERLAGTFNRSFRGYERSYRVCTPNAQAVINRFLAEGGRLTHEVVNRFSAS</sequence>
<evidence type="ECO:0000313" key="2">
    <source>
        <dbReference type="EMBL" id="WOJ90021.1"/>
    </source>
</evidence>
<dbReference type="EMBL" id="CP136862">
    <property type="protein sequence ID" value="WOJ90021.1"/>
    <property type="molecule type" value="Genomic_DNA"/>
</dbReference>
<reference evidence="2 3" key="1">
    <citation type="submission" date="2023-10" db="EMBL/GenBank/DDBJ databases">
        <title>Novel methanotroph of the genus Methylocapsa from a subarctic wetland.</title>
        <authorList>
            <person name="Belova S.E."/>
            <person name="Oshkin I.Y."/>
            <person name="Miroshnikov K."/>
            <person name="Dedysh S.N."/>
        </authorList>
    </citation>
    <scope>NUCLEOTIDE SEQUENCE [LARGE SCALE GENOMIC DNA]</scope>
    <source>
        <strain evidence="2 3">RX1</strain>
    </source>
</reference>
<dbReference type="Pfam" id="PF09539">
    <property type="entry name" value="DUF2385"/>
    <property type="match status" value="1"/>
</dbReference>
<feature type="region of interest" description="Disordered" evidence="1">
    <location>
        <begin position="1"/>
        <end position="23"/>
    </location>
</feature>
<dbReference type="RefSeq" id="WP_407339465.1">
    <property type="nucleotide sequence ID" value="NZ_CP136862.1"/>
</dbReference>
<keyword evidence="3" id="KW-1185">Reference proteome</keyword>
<name>A0ABZ0HT98_9HYPH</name>
<organism evidence="2 3">
    <name type="scientific">Methylocapsa polymorpha</name>
    <dbReference type="NCBI Taxonomy" id="3080828"/>
    <lineage>
        <taxon>Bacteria</taxon>
        <taxon>Pseudomonadati</taxon>
        <taxon>Pseudomonadota</taxon>
        <taxon>Alphaproteobacteria</taxon>
        <taxon>Hyphomicrobiales</taxon>
        <taxon>Beijerinckiaceae</taxon>
        <taxon>Methylocapsa</taxon>
    </lineage>
</organism>
<feature type="region of interest" description="Disordered" evidence="1">
    <location>
        <begin position="44"/>
        <end position="98"/>
    </location>
</feature>
<feature type="compositionally biased region" description="Pro residues" evidence="1">
    <location>
        <begin position="79"/>
        <end position="98"/>
    </location>
</feature>
<gene>
    <name evidence="2" type="ORF">RZS28_01535</name>
</gene>
<evidence type="ECO:0000256" key="1">
    <source>
        <dbReference type="SAM" id="MobiDB-lite"/>
    </source>
</evidence>
<dbReference type="InterPro" id="IPR012645">
    <property type="entry name" value="CHP02301"/>
</dbReference>